<accession>A0A845QH12</accession>
<dbReference type="AlphaFoldDB" id="A0A845QH12"/>
<keyword evidence="3" id="KW-1185">Reference proteome</keyword>
<evidence type="ECO:0008006" key="4">
    <source>
        <dbReference type="Google" id="ProtNLM"/>
    </source>
</evidence>
<organism evidence="2 3">
    <name type="scientific">Anaerotruncus colihominis</name>
    <dbReference type="NCBI Taxonomy" id="169435"/>
    <lineage>
        <taxon>Bacteria</taxon>
        <taxon>Bacillati</taxon>
        <taxon>Bacillota</taxon>
        <taxon>Clostridia</taxon>
        <taxon>Eubacteriales</taxon>
        <taxon>Oscillospiraceae</taxon>
        <taxon>Anaerotruncus</taxon>
    </lineage>
</organism>
<protein>
    <recommendedName>
        <fullName evidence="4">DUF5626 domain-containing protein</fullName>
    </recommendedName>
</protein>
<feature type="signal peptide" evidence="1">
    <location>
        <begin position="1"/>
        <end position="25"/>
    </location>
</feature>
<name>A0A845QH12_9FIRM</name>
<sequence>MRRKLKKFFACVCAFTLLATSFSFAAEDQTIENAVSASLPQATSKTVTDSHGNKYTVSGLSSIVGKKAETHTEFKVSYYFGGKKAPVDAYTKKLTGVGRVWFYGSASDNQFTKSANKTGASGSLIATDTYDFLVKSLNSTHKFSCEGGSVSFYTEM</sequence>
<dbReference type="Proteomes" id="UP000446866">
    <property type="component" value="Unassembled WGS sequence"/>
</dbReference>
<feature type="chain" id="PRO_5032483469" description="DUF5626 domain-containing protein" evidence="1">
    <location>
        <begin position="26"/>
        <end position="156"/>
    </location>
</feature>
<reference evidence="2 3" key="1">
    <citation type="submission" date="2018-08" db="EMBL/GenBank/DDBJ databases">
        <title>Murine metabolic-syndrome-specific gut microbial biobank.</title>
        <authorList>
            <person name="Liu C."/>
        </authorList>
    </citation>
    <scope>NUCLEOTIDE SEQUENCE [LARGE SCALE GENOMIC DNA]</scope>
    <source>
        <strain evidence="2 3">28</strain>
    </source>
</reference>
<proteinExistence type="predicted"/>
<keyword evidence="1" id="KW-0732">Signal</keyword>
<evidence type="ECO:0000313" key="2">
    <source>
        <dbReference type="EMBL" id="NBH60726.1"/>
    </source>
</evidence>
<dbReference type="EMBL" id="QXWK01000004">
    <property type="protein sequence ID" value="NBH60726.1"/>
    <property type="molecule type" value="Genomic_DNA"/>
</dbReference>
<comment type="caution">
    <text evidence="2">The sequence shown here is derived from an EMBL/GenBank/DDBJ whole genome shotgun (WGS) entry which is preliminary data.</text>
</comment>
<evidence type="ECO:0000313" key="3">
    <source>
        <dbReference type="Proteomes" id="UP000446866"/>
    </source>
</evidence>
<gene>
    <name evidence="2" type="ORF">D0435_03430</name>
</gene>
<dbReference type="RefSeq" id="WP_160201023.1">
    <property type="nucleotide sequence ID" value="NZ_QXWK01000004.1"/>
</dbReference>
<evidence type="ECO:0000256" key="1">
    <source>
        <dbReference type="SAM" id="SignalP"/>
    </source>
</evidence>